<accession>A0A9W6TQ59</accession>
<gene>
    <name evidence="1" type="ORF">Pfra01_000161400</name>
</gene>
<dbReference type="AlphaFoldDB" id="A0A9W6TQ59"/>
<keyword evidence="2" id="KW-1185">Reference proteome</keyword>
<evidence type="ECO:0000313" key="1">
    <source>
        <dbReference type="EMBL" id="GMF18431.1"/>
    </source>
</evidence>
<evidence type="ECO:0000313" key="2">
    <source>
        <dbReference type="Proteomes" id="UP001165121"/>
    </source>
</evidence>
<protein>
    <submittedName>
        <fullName evidence="1">Unnamed protein product</fullName>
    </submittedName>
</protein>
<dbReference type="Proteomes" id="UP001165121">
    <property type="component" value="Unassembled WGS sequence"/>
</dbReference>
<name>A0A9W6TQ59_9STRA</name>
<organism evidence="1 2">
    <name type="scientific">Phytophthora fragariaefolia</name>
    <dbReference type="NCBI Taxonomy" id="1490495"/>
    <lineage>
        <taxon>Eukaryota</taxon>
        <taxon>Sar</taxon>
        <taxon>Stramenopiles</taxon>
        <taxon>Oomycota</taxon>
        <taxon>Peronosporomycetes</taxon>
        <taxon>Peronosporales</taxon>
        <taxon>Peronosporaceae</taxon>
        <taxon>Phytophthora</taxon>
    </lineage>
</organism>
<dbReference type="EMBL" id="BSXT01000129">
    <property type="protein sequence ID" value="GMF18431.1"/>
    <property type="molecule type" value="Genomic_DNA"/>
</dbReference>
<sequence length="82" mass="8732">MGTSDADSSSEDGTGGTCSQLVEISCGSRDGSNTTQLGHGPCHESIQLEKTVGTKDYTAQSRVVGELRRHTNPSTTLWLFPF</sequence>
<comment type="caution">
    <text evidence="1">The sequence shown here is derived from an EMBL/GenBank/DDBJ whole genome shotgun (WGS) entry which is preliminary data.</text>
</comment>
<reference evidence="1" key="1">
    <citation type="submission" date="2023-04" db="EMBL/GenBank/DDBJ databases">
        <title>Phytophthora fragariaefolia NBRC 109709.</title>
        <authorList>
            <person name="Ichikawa N."/>
            <person name="Sato H."/>
            <person name="Tonouchi N."/>
        </authorList>
    </citation>
    <scope>NUCLEOTIDE SEQUENCE</scope>
    <source>
        <strain evidence="1">NBRC 109709</strain>
    </source>
</reference>
<proteinExistence type="predicted"/>